<dbReference type="InterPro" id="IPR013783">
    <property type="entry name" value="Ig-like_fold"/>
</dbReference>
<accession>N2ADG1</accession>
<dbReference type="Gene3D" id="2.60.40.10">
    <property type="entry name" value="Immunoglobulins"/>
    <property type="match status" value="1"/>
</dbReference>
<dbReference type="Gene3D" id="3.80.10.10">
    <property type="entry name" value="Ribonuclease Inhibitor"/>
    <property type="match status" value="6"/>
</dbReference>
<evidence type="ECO:0000313" key="5">
    <source>
        <dbReference type="Proteomes" id="UP000012589"/>
    </source>
</evidence>
<dbReference type="Proteomes" id="UP000012589">
    <property type="component" value="Unassembled WGS sequence"/>
</dbReference>
<dbReference type="InterPro" id="IPR026906">
    <property type="entry name" value="LRR_5"/>
</dbReference>
<dbReference type="PANTHER" id="PTHR45661:SF3">
    <property type="entry name" value="IG-LIKE DOMAIN-CONTAINING PROTEIN"/>
    <property type="match status" value="1"/>
</dbReference>
<evidence type="ECO:0000259" key="3">
    <source>
        <dbReference type="PROSITE" id="PS50853"/>
    </source>
</evidence>
<feature type="region of interest" description="Disordered" evidence="2">
    <location>
        <begin position="1266"/>
        <end position="1292"/>
    </location>
</feature>
<dbReference type="SMART" id="SM00635">
    <property type="entry name" value="BID_2"/>
    <property type="match status" value="1"/>
</dbReference>
<dbReference type="OrthoDB" id="1821007at2"/>
<dbReference type="SUPFAM" id="SSF52058">
    <property type="entry name" value="L domain-like"/>
    <property type="match status" value="2"/>
</dbReference>
<comment type="caution">
    <text evidence="4">The sequence shown here is derived from an EMBL/GenBank/DDBJ whole genome shotgun (WGS) entry which is preliminary data.</text>
</comment>
<dbReference type="InterPro" id="IPR036116">
    <property type="entry name" value="FN3_sf"/>
</dbReference>
<dbReference type="InterPro" id="IPR032675">
    <property type="entry name" value="LRR_dom_sf"/>
</dbReference>
<evidence type="ECO:0000256" key="1">
    <source>
        <dbReference type="ARBA" id="ARBA00004196"/>
    </source>
</evidence>
<organism evidence="4 5">
    <name type="scientific">Eubacterium plexicaudatum ASF492</name>
    <dbReference type="NCBI Taxonomy" id="1235802"/>
    <lineage>
        <taxon>Bacteria</taxon>
        <taxon>Bacillati</taxon>
        <taxon>Bacillota</taxon>
        <taxon>Clostridia</taxon>
        <taxon>Eubacteriales</taxon>
        <taxon>Eubacteriaceae</taxon>
        <taxon>Eubacterium</taxon>
    </lineage>
</organism>
<evidence type="ECO:0000313" key="4">
    <source>
        <dbReference type="EMBL" id="EMZ24483.1"/>
    </source>
</evidence>
<gene>
    <name evidence="4" type="ORF">C823_03168</name>
</gene>
<feature type="compositionally biased region" description="Gly residues" evidence="2">
    <location>
        <begin position="1270"/>
        <end position="1285"/>
    </location>
</feature>
<dbReference type="Gene3D" id="2.60.40.1080">
    <property type="match status" value="1"/>
</dbReference>
<dbReference type="InterPro" id="IPR008964">
    <property type="entry name" value="Invasin/intimin_cell_adhesion"/>
</dbReference>
<dbReference type="Gene3D" id="2.60.40.4270">
    <property type="entry name" value="Listeria-Bacteroides repeat domain"/>
    <property type="match status" value="1"/>
</dbReference>
<feature type="domain" description="Fibronectin type-III" evidence="3">
    <location>
        <begin position="1376"/>
        <end position="1472"/>
    </location>
</feature>
<dbReference type="Pfam" id="PF02368">
    <property type="entry name" value="Big_2"/>
    <property type="match status" value="1"/>
</dbReference>
<reference evidence="4 5" key="1">
    <citation type="journal article" date="2014" name="Genome Announc.">
        <title>Draft genome sequences of the altered schaedler flora, a defined bacterial community from gnotobiotic mice.</title>
        <authorList>
            <person name="Wannemuehler M.J."/>
            <person name="Overstreet A.M."/>
            <person name="Ward D.V."/>
            <person name="Phillips G.J."/>
        </authorList>
    </citation>
    <scope>NUCLEOTIDE SEQUENCE [LARGE SCALE GENOMIC DNA]</scope>
    <source>
        <strain evidence="4 5">ASF492</strain>
    </source>
</reference>
<dbReference type="eggNOG" id="COG5492">
    <property type="taxonomic scope" value="Bacteria"/>
</dbReference>
<dbReference type="GO" id="GO:0030313">
    <property type="term" value="C:cell envelope"/>
    <property type="evidence" value="ECO:0007669"/>
    <property type="project" value="UniProtKB-SubCell"/>
</dbReference>
<keyword evidence="5" id="KW-1185">Reference proteome</keyword>
<name>N2ADG1_9FIRM</name>
<dbReference type="PANTHER" id="PTHR45661">
    <property type="entry name" value="SURFACE ANTIGEN"/>
    <property type="match status" value="1"/>
</dbReference>
<dbReference type="HOGENOM" id="CLU_250125_0_0_9"/>
<dbReference type="SUPFAM" id="SSF49265">
    <property type="entry name" value="Fibronectin type III"/>
    <property type="match status" value="1"/>
</dbReference>
<dbReference type="InterPro" id="IPR003961">
    <property type="entry name" value="FN3_dom"/>
</dbReference>
<dbReference type="CDD" id="cd00063">
    <property type="entry name" value="FN3"/>
    <property type="match status" value="1"/>
</dbReference>
<dbReference type="PROSITE" id="PS50853">
    <property type="entry name" value="FN3"/>
    <property type="match status" value="1"/>
</dbReference>
<sequence length="1472" mass="159114">MRRGKKILAVVLVLCMVAGLCICPGRKESVQAAVFGDYEYMDLIGGTVSITKYNGSDNVLTVPETIDGKRVTDIGDSAFARKNGMTEISLPTGVTGIGNSAFESCVNLTKINFPTGLSSIGEFAFQSCNSLTEISLPTGVTSIGNSAFQSCSSLTKISLPAGLASIGDWTFEQCSSLTEVILPAGLTGIGSGAFSSCGALTQIILPDGVTGIGPLAFESCGSLSEISLPAALTSIGDSAFKACTGLKDVNYGGTQQQWDQIQIGSADNDYLKNAAIHFNNGSADDPKTLYEYQEKNGTIVITKYKGTNTEAAVPETIDNKAVTSIGNEAFFSCQNLTKITLPTGITNIEGGAFRSCTGLTQINLPAGLLSLGDGAFKDCIGLTQMDLPAGLTDMGFSVFRGCTSLAQINLPTGITSINDGAFADCSSLKKISIPTGVTSIEGGAFTGCSSLTEISLPVGLVSIGDEAFQNCAGLTDVYYDGSEEQWKNLTIGLNNDSLKNAAMHFKINSGGDSEFYEYTEKSDGTIEITKYKGTDTKVEVPEQINGKVVSGIGNSAFAGCVDVTDITIPASVISIKRNAFLGCSSLHYVHYADTERRWNEIEIESAGNENLINTEKCFTSNDYEYRNVDENTVSIVRYKGKDAVVNIPAKIDGKKVNAIGISAFSEYKDLREISMPDSITEIEHTAFIRCENLTKIVISPNVTYLGNSCFSECSNLEEIRIPDSVTRTGSSVFRGCLSLKKATISSNMNGISLNFFTNCTNLEEIRIPESIGFIGPIAFTNCSSLKDVYYSGSKEQWEKIHINDGNKALLNATIHFKEEPKPQPPQEEKPLPNTVDAKEELQRLKAGDPFLLNQDFQHYLSDEQIDVIESYLFTWLAEINYVYQYSGSASIKELIMKKAGIDPHGNFASGKEQAVTHLCVDTKYGPRIFSITLDLGKPDDSGNLYPSYGAMHYEVLEKGSIPSDLPKSGRIGRESYTDLDTFVKCVSKAAEDSLHGTYQWESLSAEMTSGVLVDKTVTEIIGNKNGSFSDAILTVYAKPLLTYSKKVTIACPVDVHIYSMGGKEEGAIINNVPSAGSGNVRLDVNGDTKTVYLTGNDYYLNLRGTDTGTMRYEVEEIANEEVRRNVQFLELQLKKDMQYEGYVFRPLNIDRDLYALRTKGGSEQEVFYADSDTYKALFKRIQGLSLSQGQTSLDRNKTMQLSASMIPLDASNPNLQWTTDSESVVKVDSNGLVTAVGSGRATVTVSTKDGSFLKQYCVIDVAEVQKEDGPSGGGSSGGSSSGWTGGSAQPVEQDKNPVVVNLHYVLQFDTNGGSNLSRKTMTLLADDSPGIMPKVQRKDYLFDGWYTKQDGGEKVAGDKPLKEAATLYAKWTRVTAPAKSAVSALKSKKKGQVQVSFQNINSVSGYQIEYALNNKFTAAKKKEAGKAAKSKTISGLKAGKKYYVRVRAYQLDSMKNRIYGDYSKVKSVKVKS</sequence>
<dbReference type="EMBL" id="AQFT01000096">
    <property type="protein sequence ID" value="EMZ24483.1"/>
    <property type="molecule type" value="Genomic_DNA"/>
</dbReference>
<dbReference type="InterPro" id="IPR013378">
    <property type="entry name" value="InlB-like_B-rpt"/>
</dbReference>
<dbReference type="PATRIC" id="fig|1235802.3.peg.3351"/>
<comment type="subcellular location">
    <subcellularLocation>
        <location evidence="1">Cell envelope</location>
    </subcellularLocation>
</comment>
<dbReference type="InterPro" id="IPR042229">
    <property type="entry name" value="Listeria/Bacterioides_rpt_sf"/>
</dbReference>
<proteinExistence type="predicted"/>
<evidence type="ECO:0000256" key="2">
    <source>
        <dbReference type="SAM" id="MobiDB-lite"/>
    </source>
</evidence>
<dbReference type="InterPro" id="IPR003343">
    <property type="entry name" value="Big_2"/>
</dbReference>
<dbReference type="Pfam" id="PF09479">
    <property type="entry name" value="Flg_new"/>
    <property type="match status" value="1"/>
</dbReference>
<dbReference type="Pfam" id="PF13306">
    <property type="entry name" value="LRR_5"/>
    <property type="match status" value="4"/>
</dbReference>
<protein>
    <recommendedName>
        <fullName evidence="3">Fibronectin type-III domain-containing protein</fullName>
    </recommendedName>
</protein>
<dbReference type="STRING" id="1235802.C823_03168"/>
<dbReference type="SUPFAM" id="SSF49373">
    <property type="entry name" value="Invasin/intimin cell-adhesion fragments"/>
    <property type="match status" value="1"/>
</dbReference>
<dbReference type="InterPro" id="IPR053139">
    <property type="entry name" value="Surface_bspA-like"/>
</dbReference>